<dbReference type="Pfam" id="PF01636">
    <property type="entry name" value="APH"/>
    <property type="match status" value="1"/>
</dbReference>
<keyword evidence="3" id="KW-1185">Reference proteome</keyword>
<organism evidence="2 3">
    <name type="scientific">Asanoa iriomotensis</name>
    <dbReference type="NCBI Taxonomy" id="234613"/>
    <lineage>
        <taxon>Bacteria</taxon>
        <taxon>Bacillati</taxon>
        <taxon>Actinomycetota</taxon>
        <taxon>Actinomycetes</taxon>
        <taxon>Micromonosporales</taxon>
        <taxon>Micromonosporaceae</taxon>
        <taxon>Asanoa</taxon>
    </lineage>
</organism>
<protein>
    <recommendedName>
        <fullName evidence="1">Aminoglycoside phosphotransferase domain-containing protein</fullName>
    </recommendedName>
</protein>
<comment type="caution">
    <text evidence="2">The sequence shown here is derived from an EMBL/GenBank/DDBJ whole genome shotgun (WGS) entry which is preliminary data.</text>
</comment>
<proteinExistence type="predicted"/>
<reference evidence="2 3" key="1">
    <citation type="submission" date="2021-01" db="EMBL/GenBank/DDBJ databases">
        <title>Whole genome shotgun sequence of Asanoa iriomotensis NBRC 100142.</title>
        <authorList>
            <person name="Komaki H."/>
            <person name="Tamura T."/>
        </authorList>
    </citation>
    <scope>NUCLEOTIDE SEQUENCE [LARGE SCALE GENOMIC DNA]</scope>
    <source>
        <strain evidence="2 3">NBRC 100142</strain>
    </source>
</reference>
<evidence type="ECO:0000313" key="3">
    <source>
        <dbReference type="Proteomes" id="UP000624325"/>
    </source>
</evidence>
<name>A0ABQ4CFV4_9ACTN</name>
<dbReference type="SUPFAM" id="SSF56112">
    <property type="entry name" value="Protein kinase-like (PK-like)"/>
    <property type="match status" value="1"/>
</dbReference>
<accession>A0ABQ4CFV4</accession>
<dbReference type="InterPro" id="IPR002575">
    <property type="entry name" value="Aminoglycoside_PTrfase"/>
</dbReference>
<feature type="domain" description="Aminoglycoside phosphotransferase" evidence="1">
    <location>
        <begin position="146"/>
        <end position="343"/>
    </location>
</feature>
<evidence type="ECO:0000259" key="1">
    <source>
        <dbReference type="Pfam" id="PF01636"/>
    </source>
</evidence>
<dbReference type="InterPro" id="IPR011009">
    <property type="entry name" value="Kinase-like_dom_sf"/>
</dbReference>
<sequence length="406" mass="42890">MPRVTRLARLVLVDSHGTPLGVLPPYPVPVPWWQESADVVDGARVHFGLDVTILRILFADRPAMPGGTVTYLAECAAAPAGAVPLAEAGVDPAVVTAPQPHRAPYAQPGGPARSVAWAAGRLEELGWTGVTAHQHRTWNLSAIWRLDADGGRRAWLKQVPPFFGHEGAVLRRLAGAVPGRAPELIAAGPEGRLLLAHVPGTDWYEADLAGRHRIGETAHGIQLAALADLDALAAAGVPDRRGARLSTWIRETLAPHRPAVDEVLPDLDERLAAAAACGLPDTLVHGDLHPGNTRVSGDGDPVVIDWGDAYLGNPVFDILRLSETVTDDAAAGLRSAWAARWRAAVPGCDPERAVEALAPVAALRNAAVYAAFLANIEPAEHPYHAEDVPRCLREARSAALTTTVGG</sequence>
<dbReference type="EMBL" id="BONC01000093">
    <property type="protein sequence ID" value="GIF61195.1"/>
    <property type="molecule type" value="Genomic_DNA"/>
</dbReference>
<dbReference type="Proteomes" id="UP000624325">
    <property type="component" value="Unassembled WGS sequence"/>
</dbReference>
<evidence type="ECO:0000313" key="2">
    <source>
        <dbReference type="EMBL" id="GIF61195.1"/>
    </source>
</evidence>
<gene>
    <name evidence="2" type="ORF">Air01nite_72900</name>
</gene>
<dbReference type="Gene3D" id="3.90.1200.10">
    <property type="match status" value="1"/>
</dbReference>